<keyword evidence="7" id="KW-1185">Reference proteome</keyword>
<dbReference type="SUPFAM" id="SSF46689">
    <property type="entry name" value="Homeodomain-like"/>
    <property type="match status" value="1"/>
</dbReference>
<organism evidence="6 7">
    <name type="scientific">Ktedonobacter racemifer DSM 44963</name>
    <dbReference type="NCBI Taxonomy" id="485913"/>
    <lineage>
        <taxon>Bacteria</taxon>
        <taxon>Bacillati</taxon>
        <taxon>Chloroflexota</taxon>
        <taxon>Ktedonobacteria</taxon>
        <taxon>Ktedonobacterales</taxon>
        <taxon>Ktedonobacteraceae</taxon>
        <taxon>Ktedonobacter</taxon>
    </lineage>
</organism>
<dbReference type="EMBL" id="ADVG01000004">
    <property type="protein sequence ID" value="EFH83066.1"/>
    <property type="molecule type" value="Genomic_DNA"/>
</dbReference>
<dbReference type="Proteomes" id="UP000004508">
    <property type="component" value="Unassembled WGS sequence"/>
</dbReference>
<dbReference type="PANTHER" id="PTHR30055:SF234">
    <property type="entry name" value="HTH-TYPE TRANSCRIPTIONAL REGULATOR BETI"/>
    <property type="match status" value="1"/>
</dbReference>
<dbReference type="STRING" id="485913.Krac_3981"/>
<dbReference type="PROSITE" id="PS50977">
    <property type="entry name" value="HTH_TETR_2"/>
    <property type="match status" value="1"/>
</dbReference>
<dbReference type="Pfam" id="PF21597">
    <property type="entry name" value="TetR_C_43"/>
    <property type="match status" value="1"/>
</dbReference>
<dbReference type="InterPro" id="IPR050109">
    <property type="entry name" value="HTH-type_TetR-like_transc_reg"/>
</dbReference>
<dbReference type="eggNOG" id="COG1309">
    <property type="taxonomic scope" value="Bacteria"/>
</dbReference>
<evidence type="ECO:0000256" key="3">
    <source>
        <dbReference type="ARBA" id="ARBA00023163"/>
    </source>
</evidence>
<dbReference type="InParanoid" id="D6U446"/>
<dbReference type="Pfam" id="PF00440">
    <property type="entry name" value="TetR_N"/>
    <property type="match status" value="1"/>
</dbReference>
<dbReference type="GO" id="GO:0000976">
    <property type="term" value="F:transcription cis-regulatory region binding"/>
    <property type="evidence" value="ECO:0007669"/>
    <property type="project" value="TreeGrafter"/>
</dbReference>
<name>D6U446_KTERA</name>
<comment type="caution">
    <text evidence="6">The sequence shown here is derived from an EMBL/GenBank/DDBJ whole genome shotgun (WGS) entry which is preliminary data.</text>
</comment>
<dbReference type="RefSeq" id="WP_007921612.1">
    <property type="nucleotide sequence ID" value="NZ_ADVG01000004.1"/>
</dbReference>
<evidence type="ECO:0000313" key="6">
    <source>
        <dbReference type="EMBL" id="EFH83066.1"/>
    </source>
</evidence>
<evidence type="ECO:0000256" key="1">
    <source>
        <dbReference type="ARBA" id="ARBA00023015"/>
    </source>
</evidence>
<proteinExistence type="predicted"/>
<dbReference type="InterPro" id="IPR036271">
    <property type="entry name" value="Tet_transcr_reg_TetR-rel_C_sf"/>
</dbReference>
<dbReference type="Gene3D" id="1.10.357.10">
    <property type="entry name" value="Tetracycline Repressor, domain 2"/>
    <property type="match status" value="1"/>
</dbReference>
<reference evidence="6 7" key="1">
    <citation type="journal article" date="2011" name="Stand. Genomic Sci.">
        <title>Non-contiguous finished genome sequence and contextual data of the filamentous soil bacterium Ktedonobacter racemifer type strain (SOSP1-21).</title>
        <authorList>
            <person name="Chang Y.J."/>
            <person name="Land M."/>
            <person name="Hauser L."/>
            <person name="Chertkov O."/>
            <person name="Del Rio T.G."/>
            <person name="Nolan M."/>
            <person name="Copeland A."/>
            <person name="Tice H."/>
            <person name="Cheng J.F."/>
            <person name="Lucas S."/>
            <person name="Han C."/>
            <person name="Goodwin L."/>
            <person name="Pitluck S."/>
            <person name="Ivanova N."/>
            <person name="Ovchinikova G."/>
            <person name="Pati A."/>
            <person name="Chen A."/>
            <person name="Palaniappan K."/>
            <person name="Mavromatis K."/>
            <person name="Liolios K."/>
            <person name="Brettin T."/>
            <person name="Fiebig A."/>
            <person name="Rohde M."/>
            <person name="Abt B."/>
            <person name="Goker M."/>
            <person name="Detter J.C."/>
            <person name="Woyke T."/>
            <person name="Bristow J."/>
            <person name="Eisen J.A."/>
            <person name="Markowitz V."/>
            <person name="Hugenholtz P."/>
            <person name="Kyrpides N.C."/>
            <person name="Klenk H.P."/>
            <person name="Lapidus A."/>
        </authorList>
    </citation>
    <scope>NUCLEOTIDE SEQUENCE [LARGE SCALE GENOMIC DNA]</scope>
    <source>
        <strain evidence="7">DSM 44963</strain>
    </source>
</reference>
<accession>D6U446</accession>
<dbReference type="PANTHER" id="PTHR30055">
    <property type="entry name" value="HTH-TYPE TRANSCRIPTIONAL REGULATOR RUTR"/>
    <property type="match status" value="1"/>
</dbReference>
<dbReference type="OrthoDB" id="2388018at2"/>
<dbReference type="InterPro" id="IPR001647">
    <property type="entry name" value="HTH_TetR"/>
</dbReference>
<gene>
    <name evidence="6" type="ORF">Krac_3981</name>
</gene>
<keyword evidence="1" id="KW-0805">Transcription regulation</keyword>
<feature type="domain" description="HTH tetR-type" evidence="5">
    <location>
        <begin position="11"/>
        <end position="69"/>
    </location>
</feature>
<evidence type="ECO:0000256" key="4">
    <source>
        <dbReference type="PROSITE-ProRule" id="PRU00335"/>
    </source>
</evidence>
<dbReference type="InterPro" id="IPR009057">
    <property type="entry name" value="Homeodomain-like_sf"/>
</dbReference>
<evidence type="ECO:0000259" key="5">
    <source>
        <dbReference type="PROSITE" id="PS50977"/>
    </source>
</evidence>
<keyword evidence="2 4" id="KW-0238">DNA-binding</keyword>
<feature type="DNA-binding region" description="H-T-H motif" evidence="4">
    <location>
        <begin position="32"/>
        <end position="51"/>
    </location>
</feature>
<evidence type="ECO:0000256" key="2">
    <source>
        <dbReference type="ARBA" id="ARBA00023125"/>
    </source>
</evidence>
<dbReference type="InterPro" id="IPR049445">
    <property type="entry name" value="TetR_SbtR-like_C"/>
</dbReference>
<dbReference type="AlphaFoldDB" id="D6U446"/>
<sequence>MNPKDQRVDAQHNRAAILAAAHDLLSTHKTVSLNAIAKKAGVANGTLYRHFSTREELILELYCHDVQRHADTVDQLLQEMEPLAALRVWIEQLAVYARMKHGLGEALTKAAESNVVQRTYQPVIQALSCLLKKAEDAGQIRSNIIPDDVLLVAGALWRVPQDQAGIKQAERLLDLILRGLR</sequence>
<keyword evidence="3" id="KW-0804">Transcription</keyword>
<evidence type="ECO:0000313" key="7">
    <source>
        <dbReference type="Proteomes" id="UP000004508"/>
    </source>
</evidence>
<dbReference type="GO" id="GO:0003700">
    <property type="term" value="F:DNA-binding transcription factor activity"/>
    <property type="evidence" value="ECO:0007669"/>
    <property type="project" value="TreeGrafter"/>
</dbReference>
<dbReference type="SUPFAM" id="SSF48498">
    <property type="entry name" value="Tetracyclin repressor-like, C-terminal domain"/>
    <property type="match status" value="1"/>
</dbReference>
<protein>
    <submittedName>
        <fullName evidence="6">Transcriptional regulator, TetR family</fullName>
    </submittedName>
</protein>